<gene>
    <name evidence="7" type="ORF">Rumeso_01150</name>
</gene>
<comment type="caution">
    <text evidence="7">The sequence shown here is derived from an EMBL/GenBank/DDBJ whole genome shotgun (WGS) entry which is preliminary data.</text>
</comment>
<feature type="region of interest" description="Disordered" evidence="6">
    <location>
        <begin position="447"/>
        <end position="478"/>
    </location>
</feature>
<evidence type="ECO:0000256" key="1">
    <source>
        <dbReference type="ARBA" id="ARBA00001947"/>
    </source>
</evidence>
<feature type="compositionally biased region" description="Low complexity" evidence="6">
    <location>
        <begin position="415"/>
        <end position="425"/>
    </location>
</feature>
<dbReference type="GO" id="GO:0005829">
    <property type="term" value="C:cytosol"/>
    <property type="evidence" value="ECO:0007669"/>
    <property type="project" value="TreeGrafter"/>
</dbReference>
<dbReference type="SUPFAM" id="SSF53720">
    <property type="entry name" value="ALDH-like"/>
    <property type="match status" value="1"/>
</dbReference>
<evidence type="ECO:0000256" key="6">
    <source>
        <dbReference type="SAM" id="MobiDB-lite"/>
    </source>
</evidence>
<dbReference type="PANTHER" id="PTHR21256">
    <property type="entry name" value="HISTIDINOL DEHYDROGENASE HDH"/>
    <property type="match status" value="1"/>
</dbReference>
<comment type="cofactor">
    <cofactor evidence="1">
        <name>Zn(2+)</name>
        <dbReference type="ChEBI" id="CHEBI:29105"/>
    </cofactor>
</comment>
<organism evidence="7 8">
    <name type="scientific">Rubellimicrobium mesophilum DSM 19309</name>
    <dbReference type="NCBI Taxonomy" id="442562"/>
    <lineage>
        <taxon>Bacteria</taxon>
        <taxon>Pseudomonadati</taxon>
        <taxon>Pseudomonadota</taxon>
        <taxon>Alphaproteobacteria</taxon>
        <taxon>Rhodobacterales</taxon>
        <taxon>Roseobacteraceae</taxon>
        <taxon>Rubellimicrobium</taxon>
    </lineage>
</organism>
<protein>
    <submittedName>
        <fullName evidence="7">Histidinol dehydrogenase</fullName>
        <ecNumber evidence="7">1.1.1.23</ecNumber>
    </submittedName>
</protein>
<feature type="region of interest" description="Disordered" evidence="6">
    <location>
        <begin position="381"/>
        <end position="430"/>
    </location>
</feature>
<reference evidence="7 8" key="1">
    <citation type="submission" date="2013-02" db="EMBL/GenBank/DDBJ databases">
        <authorList>
            <person name="Fiebig A."/>
            <person name="Goeker M."/>
            <person name="Klenk H.-P.P."/>
        </authorList>
    </citation>
    <scope>NUCLEOTIDE SEQUENCE [LARGE SCALE GENOMIC DNA]</scope>
    <source>
        <strain evidence="7 8">DSM 19309</strain>
    </source>
</reference>
<proteinExistence type="inferred from homology"/>
<dbReference type="PATRIC" id="fig|442562.3.peg.1140"/>
<keyword evidence="3" id="KW-0862">Zinc</keyword>
<dbReference type="Proteomes" id="UP000019666">
    <property type="component" value="Unassembled WGS sequence"/>
</dbReference>
<dbReference type="GO" id="GO:0004399">
    <property type="term" value="F:histidinol dehydrogenase activity"/>
    <property type="evidence" value="ECO:0007669"/>
    <property type="project" value="UniProtKB-EC"/>
</dbReference>
<keyword evidence="8" id="KW-1185">Reference proteome</keyword>
<dbReference type="PRINTS" id="PR00083">
    <property type="entry name" value="HOLDHDRGNASE"/>
</dbReference>
<dbReference type="GO" id="GO:0000105">
    <property type="term" value="P:L-histidine biosynthetic process"/>
    <property type="evidence" value="ECO:0007669"/>
    <property type="project" value="TreeGrafter"/>
</dbReference>
<evidence type="ECO:0000313" key="8">
    <source>
        <dbReference type="Proteomes" id="UP000019666"/>
    </source>
</evidence>
<dbReference type="PANTHER" id="PTHR21256:SF14">
    <property type="entry name" value="HISTIDINOL DEHYDROGENASE"/>
    <property type="match status" value="1"/>
</dbReference>
<dbReference type="Gene3D" id="3.40.50.1980">
    <property type="entry name" value="Nitrogenase molybdenum iron protein domain"/>
    <property type="match status" value="2"/>
</dbReference>
<evidence type="ECO:0000256" key="2">
    <source>
        <dbReference type="ARBA" id="ARBA00022723"/>
    </source>
</evidence>
<accession>A0A017HSS4</accession>
<dbReference type="Pfam" id="PF00815">
    <property type="entry name" value="Histidinol_dh"/>
    <property type="match status" value="1"/>
</dbReference>
<dbReference type="NCBIfam" id="TIGR00069">
    <property type="entry name" value="hisD"/>
    <property type="match status" value="1"/>
</dbReference>
<keyword evidence="2" id="KW-0479">Metal-binding</keyword>
<dbReference type="STRING" id="442562.Rumeso_01150"/>
<dbReference type="GO" id="GO:0046872">
    <property type="term" value="F:metal ion binding"/>
    <property type="evidence" value="ECO:0007669"/>
    <property type="project" value="UniProtKB-KW"/>
</dbReference>
<name>A0A017HSS4_9RHOB</name>
<dbReference type="CDD" id="cd06572">
    <property type="entry name" value="Histidinol_dh"/>
    <property type="match status" value="1"/>
</dbReference>
<evidence type="ECO:0000256" key="5">
    <source>
        <dbReference type="RuleBase" id="RU004175"/>
    </source>
</evidence>
<sequence length="478" mass="51121">MDFDGITWIKRPAPEAAADTAEVQRLVSEVLARVKTEGDAAVADYARRFDKAELDRFEVTPSARQAAVDALDPQTRADTEFAIANVRRFAEAQLACLRPLEMEVLPGAFLGHRVIPVERVGCYVPGGRFPLLSAPIMTIVPAKVAGVDEVIACLPPNAHQAMVAGCHLSGADRIFRIGGAQAIAALAFGTETVPAVDKIMGPGNAFVNEAKRQVFGPVGIDQLAGPSEIYILADGTGDAEMIATDLLAQAEHDVRTRVGLITTDADLGRAVLAEVERQLATLSTAAVAGPSWTARGRDRGGSGRGRLGRLLRPHRRRAPAGPHRRRSRFCPAPAELRLALRRRAGERGLFRQVRRHEPHAADHGGGPLHRRALGRVLRQGRHAPMARRARGEGRGAPGRAAERVGRTGRPPPGRAAPARPDAGLGSAMVAVGRGSPRHATAAAVAPMARAAWRGEPRPTAIPPRPDRRRSRRDFSSGR</sequence>
<dbReference type="InterPro" id="IPR016161">
    <property type="entry name" value="Ald_DH/histidinol_DH"/>
</dbReference>
<evidence type="ECO:0000313" key="7">
    <source>
        <dbReference type="EMBL" id="EYD77203.1"/>
    </source>
</evidence>
<keyword evidence="4 7" id="KW-0560">Oxidoreductase</keyword>
<dbReference type="EC" id="1.1.1.23" evidence="7"/>
<dbReference type="AlphaFoldDB" id="A0A017HSS4"/>
<evidence type="ECO:0000256" key="4">
    <source>
        <dbReference type="ARBA" id="ARBA00023002"/>
    </source>
</evidence>
<dbReference type="InterPro" id="IPR012131">
    <property type="entry name" value="Hstdl_DH"/>
</dbReference>
<evidence type="ECO:0000256" key="3">
    <source>
        <dbReference type="ARBA" id="ARBA00022833"/>
    </source>
</evidence>
<dbReference type="EMBL" id="AOSK01000032">
    <property type="protein sequence ID" value="EYD77203.1"/>
    <property type="molecule type" value="Genomic_DNA"/>
</dbReference>
<dbReference type="GO" id="GO:0051287">
    <property type="term" value="F:NAD binding"/>
    <property type="evidence" value="ECO:0007669"/>
    <property type="project" value="InterPro"/>
</dbReference>
<dbReference type="HOGENOM" id="CLU_570937_0_0_5"/>
<comment type="similarity">
    <text evidence="5">Belongs to the histidinol dehydrogenase family.</text>
</comment>